<gene>
    <name evidence="2" type="ORF">L596_021863</name>
</gene>
<dbReference type="EMBL" id="AZBU02000007">
    <property type="protein sequence ID" value="TKR69753.1"/>
    <property type="molecule type" value="Genomic_DNA"/>
</dbReference>
<name>A0A4U5MKV1_STECR</name>
<reference evidence="2 3" key="1">
    <citation type="journal article" date="2015" name="Genome Biol.">
        <title>Comparative genomics of Steinernema reveals deeply conserved gene regulatory networks.</title>
        <authorList>
            <person name="Dillman A.R."/>
            <person name="Macchietto M."/>
            <person name="Porter C.F."/>
            <person name="Rogers A."/>
            <person name="Williams B."/>
            <person name="Antoshechkin I."/>
            <person name="Lee M.M."/>
            <person name="Goodwin Z."/>
            <person name="Lu X."/>
            <person name="Lewis E.E."/>
            <person name="Goodrich-Blair H."/>
            <person name="Stock S.P."/>
            <person name="Adams B.J."/>
            <person name="Sternberg P.W."/>
            <person name="Mortazavi A."/>
        </authorList>
    </citation>
    <scope>NUCLEOTIDE SEQUENCE [LARGE SCALE GENOMIC DNA]</scope>
    <source>
        <strain evidence="2 3">ALL</strain>
    </source>
</reference>
<evidence type="ECO:0000313" key="3">
    <source>
        <dbReference type="Proteomes" id="UP000298663"/>
    </source>
</evidence>
<proteinExistence type="predicted"/>
<keyword evidence="3" id="KW-1185">Reference proteome</keyword>
<feature type="coiled-coil region" evidence="1">
    <location>
        <begin position="164"/>
        <end position="191"/>
    </location>
</feature>
<protein>
    <submittedName>
        <fullName evidence="2">Uncharacterized protein</fullName>
    </submittedName>
</protein>
<accession>A0A4U5MKV1</accession>
<evidence type="ECO:0000256" key="1">
    <source>
        <dbReference type="SAM" id="Coils"/>
    </source>
</evidence>
<dbReference type="Proteomes" id="UP000298663">
    <property type="component" value="Unassembled WGS sequence"/>
</dbReference>
<evidence type="ECO:0000313" key="2">
    <source>
        <dbReference type="EMBL" id="TKR69753.1"/>
    </source>
</evidence>
<dbReference type="AlphaFoldDB" id="A0A4U5MKV1"/>
<comment type="caution">
    <text evidence="2">The sequence shown here is derived from an EMBL/GenBank/DDBJ whole genome shotgun (WGS) entry which is preliminary data.</text>
</comment>
<organism evidence="2 3">
    <name type="scientific">Steinernema carpocapsae</name>
    <name type="common">Entomopathogenic nematode</name>
    <dbReference type="NCBI Taxonomy" id="34508"/>
    <lineage>
        <taxon>Eukaryota</taxon>
        <taxon>Metazoa</taxon>
        <taxon>Ecdysozoa</taxon>
        <taxon>Nematoda</taxon>
        <taxon>Chromadorea</taxon>
        <taxon>Rhabditida</taxon>
        <taxon>Tylenchina</taxon>
        <taxon>Panagrolaimomorpha</taxon>
        <taxon>Strongyloidoidea</taxon>
        <taxon>Steinernematidae</taxon>
        <taxon>Steinernema</taxon>
    </lineage>
</organism>
<sequence>MSSRLRIATSLVSKAKISSMKLNPKLETDSSKLANVICEAKIAELFNSNKFVTHTEFAKFKRRENLKLTAFVLGLGAVTYGTVEQFRKTRTQQVFDYDEISAEVVRLMRTQKELCNLTMQICSLENDLYRHTELGQLYCDRVQKAVPDYTAKSYMNEEAFVKYREDLMAEKDLAEEEVRKEAEIVVELSKKFMKLLQKKEALEKYNQMSKKERDAMGSVERALIEPHLR</sequence>
<keyword evidence="1" id="KW-0175">Coiled coil</keyword>
<reference evidence="2 3" key="2">
    <citation type="journal article" date="2019" name="G3 (Bethesda)">
        <title>Hybrid Assembly of the Genome of the Entomopathogenic Nematode Steinernema carpocapsae Identifies the X-Chromosome.</title>
        <authorList>
            <person name="Serra L."/>
            <person name="Macchietto M."/>
            <person name="Macias-Munoz A."/>
            <person name="McGill C.J."/>
            <person name="Rodriguez I.M."/>
            <person name="Rodriguez B."/>
            <person name="Murad R."/>
            <person name="Mortazavi A."/>
        </authorList>
    </citation>
    <scope>NUCLEOTIDE SEQUENCE [LARGE SCALE GENOMIC DNA]</scope>
    <source>
        <strain evidence="2 3">ALL</strain>
    </source>
</reference>